<comment type="subcellular location">
    <subcellularLocation>
        <location evidence="1">Membrane</location>
    </subcellularLocation>
</comment>
<protein>
    <submittedName>
        <fullName evidence="12">Contactin-2-like isoform X1</fullName>
    </submittedName>
</protein>
<evidence type="ECO:0000256" key="6">
    <source>
        <dbReference type="ARBA" id="ARBA00023319"/>
    </source>
</evidence>
<dbReference type="InterPro" id="IPR036179">
    <property type="entry name" value="Ig-like_dom_sf"/>
</dbReference>
<dbReference type="FunFam" id="2.60.40.10:FF:000035">
    <property type="entry name" value="Contactin 1"/>
    <property type="match status" value="1"/>
</dbReference>
<feature type="domain" description="Ig-like" evidence="9">
    <location>
        <begin position="530"/>
        <end position="623"/>
    </location>
</feature>
<keyword evidence="3" id="KW-0472">Membrane</keyword>
<proteinExistence type="predicted"/>
<evidence type="ECO:0000313" key="11">
    <source>
        <dbReference type="Proteomes" id="UP000694845"/>
    </source>
</evidence>
<keyword evidence="8" id="KW-0732">Signal</keyword>
<feature type="domain" description="Fibronectin type-III" evidence="10">
    <location>
        <begin position="948"/>
        <end position="1045"/>
    </location>
</feature>
<dbReference type="Pfam" id="PF07679">
    <property type="entry name" value="I-set"/>
    <property type="match status" value="1"/>
</dbReference>
<evidence type="ECO:0000256" key="1">
    <source>
        <dbReference type="ARBA" id="ARBA00004370"/>
    </source>
</evidence>
<dbReference type="FunFam" id="2.60.40.10:FF:000004">
    <property type="entry name" value="DCC isoform 1"/>
    <property type="match status" value="1"/>
</dbReference>
<dbReference type="PANTHER" id="PTHR44170">
    <property type="entry name" value="PROTEIN SIDEKICK"/>
    <property type="match status" value="1"/>
</dbReference>
<dbReference type="GO" id="GO:0016020">
    <property type="term" value="C:membrane"/>
    <property type="evidence" value="ECO:0007669"/>
    <property type="project" value="UniProtKB-SubCell"/>
</dbReference>
<dbReference type="RefSeq" id="XP_022095899.1">
    <property type="nucleotide sequence ID" value="XM_022240207.1"/>
</dbReference>
<feature type="domain" description="Fibronectin type-III" evidence="10">
    <location>
        <begin position="729"/>
        <end position="829"/>
    </location>
</feature>
<evidence type="ECO:0000256" key="4">
    <source>
        <dbReference type="ARBA" id="ARBA00023157"/>
    </source>
</evidence>
<evidence type="ECO:0000256" key="3">
    <source>
        <dbReference type="ARBA" id="ARBA00023136"/>
    </source>
</evidence>
<dbReference type="SUPFAM" id="SSF49265">
    <property type="entry name" value="Fibronectin type III"/>
    <property type="match status" value="2"/>
</dbReference>
<dbReference type="AlphaFoldDB" id="A0A8B7YRJ2"/>
<dbReference type="SMART" id="SM00060">
    <property type="entry name" value="FN3"/>
    <property type="match status" value="4"/>
</dbReference>
<dbReference type="SMART" id="SM00408">
    <property type="entry name" value="IGc2"/>
    <property type="match status" value="6"/>
</dbReference>
<dbReference type="SUPFAM" id="SSF48726">
    <property type="entry name" value="Immunoglobulin"/>
    <property type="match status" value="6"/>
</dbReference>
<dbReference type="InterPro" id="IPR003598">
    <property type="entry name" value="Ig_sub2"/>
</dbReference>
<feature type="domain" description="Ig-like" evidence="9">
    <location>
        <begin position="53"/>
        <end position="144"/>
    </location>
</feature>
<dbReference type="Pfam" id="PF00041">
    <property type="entry name" value="fn3"/>
    <property type="match status" value="4"/>
</dbReference>
<dbReference type="PROSITE" id="PS50853">
    <property type="entry name" value="FN3"/>
    <property type="match status" value="4"/>
</dbReference>
<reference evidence="12" key="1">
    <citation type="submission" date="2025-08" db="UniProtKB">
        <authorList>
            <consortium name="RefSeq"/>
        </authorList>
    </citation>
    <scope>IDENTIFICATION</scope>
</reference>
<keyword evidence="2" id="KW-0677">Repeat</keyword>
<dbReference type="InterPro" id="IPR007110">
    <property type="entry name" value="Ig-like_dom"/>
</dbReference>
<dbReference type="PROSITE" id="PS50835">
    <property type="entry name" value="IG_LIKE"/>
    <property type="match status" value="6"/>
</dbReference>
<feature type="domain" description="Ig-like" evidence="9">
    <location>
        <begin position="152"/>
        <end position="238"/>
    </location>
</feature>
<evidence type="ECO:0000313" key="12">
    <source>
        <dbReference type="RefSeq" id="XP_022095899.1"/>
    </source>
</evidence>
<feature type="domain" description="Ig-like" evidence="9">
    <location>
        <begin position="256"/>
        <end position="344"/>
    </location>
</feature>
<feature type="chain" id="PRO_5034181475" evidence="8">
    <location>
        <begin position="43"/>
        <end position="1076"/>
    </location>
</feature>
<evidence type="ECO:0000256" key="5">
    <source>
        <dbReference type="ARBA" id="ARBA00023180"/>
    </source>
</evidence>
<name>A0A8B7YRJ2_ACAPL</name>
<dbReference type="InterPro" id="IPR003599">
    <property type="entry name" value="Ig_sub"/>
</dbReference>
<feature type="region of interest" description="Disordered" evidence="7">
    <location>
        <begin position="708"/>
        <end position="743"/>
    </location>
</feature>
<feature type="domain" description="Ig-like" evidence="9">
    <location>
        <begin position="347"/>
        <end position="433"/>
    </location>
</feature>
<evidence type="ECO:0000256" key="7">
    <source>
        <dbReference type="SAM" id="MobiDB-lite"/>
    </source>
</evidence>
<feature type="domain" description="Fibronectin type-III" evidence="10">
    <location>
        <begin position="627"/>
        <end position="724"/>
    </location>
</feature>
<sequence>MAHLWVQSSRPPAVVFSFPVVHRRGNMRQLLLLLVAVIGCSAQEYTGLEGTGPHMVKQPLDTVFNEDSNIESVYLDCEADGNERPTYTWQRNGEVIDTGAEIRFQLSGGRLTIEQPDRVMDAGTYQCFPSNQIGTIMSRKAKLEFAYLNYFPEVGPADITIPLNSGQCISCEVPEHYPGVEVIWYNDPFPVVSSLRTHTTIDGRLCFAYFKESDVGTYKCFARNSIDTGGGSSANKFSDTFAVTAGPATGAAEFGPTVAIAVEDQEVLVNTEEVTLSCFFFGNPAPSIQWRRKTPAGAGLPTLYELKSSNQILVLKNIQVDDAGEYECYTEEGDGRSSGNVVVRVPPTWVQEIADMEGNIYGDATWECEAESPDGVNYKWYRNAEEIVNLPRHQLSNGLKTLTITNLTVEDTGMYQCAASNDYGIIYTTGQLTVLAMKPWFETELEQDQPAPREGSVTIICQPKAAPTPTIQWTKGSQILSSNGHYIILDNGNLMIVDVVDSDAGEYTCTATNSIGSSSSTGSIVVKDGTKITQGPTDLVINEGEMGTLTCQASYDPYFELRYIWLKDGIQVNTQSASYEQPDIGTGEVSQLHIKDASMDLGGEYSCQAITIIDEASASAMVTIRGRPGPPAGISVVVSGLAANVSWSHGADNNSPIESYIIEGSTNHVPEFTVLRSGIPAASRHIRLTGLSAWSRYRFRVIAVNAVGQGQPSEESDEQETAQDRPVEPPANVDGGGGSDGDLRITWEPLPMQKWNAPGLTYIVYWRQKDSGLEFQEQEVNDSSVGEFVTSGVPAYTPFDVQVQAKNVRGEGPKSPLAEVYSFQRSPDEAPTNVAADPVSATSIQVSWTGINEEQIVGVLEGYMIKYWTEDSTQELAENIRSPGSGTEATIEGLEPNTVYNILVSAYSGAGSGPPNSEPVQVTTLKSVTTVQMPTQTPSPILIAPQQAPTGVKVTPKGSNSVTVKWNSITTSANEEPLSGYKVLYWPQGDFEDDAAIEKVNKNTNQITIDGLKLGTTYYIKVKGYSKGGDGVASSPPQSIDIGAAGEQSPRGGKATHITASTLLVFLPLLVAFHLH</sequence>
<keyword evidence="4" id="KW-1015">Disulfide bond</keyword>
<dbReference type="FunFam" id="2.60.40.10:FF:000028">
    <property type="entry name" value="Neuronal cell adhesion molecule"/>
    <property type="match status" value="2"/>
</dbReference>
<dbReference type="InterPro" id="IPR013783">
    <property type="entry name" value="Ig-like_fold"/>
</dbReference>
<organism evidence="11 12">
    <name type="scientific">Acanthaster planci</name>
    <name type="common">Crown-of-thorns starfish</name>
    <dbReference type="NCBI Taxonomy" id="133434"/>
    <lineage>
        <taxon>Eukaryota</taxon>
        <taxon>Metazoa</taxon>
        <taxon>Echinodermata</taxon>
        <taxon>Eleutherozoa</taxon>
        <taxon>Asterozoa</taxon>
        <taxon>Asteroidea</taxon>
        <taxon>Valvatacea</taxon>
        <taxon>Valvatida</taxon>
        <taxon>Acanthasteridae</taxon>
        <taxon>Acanthaster</taxon>
    </lineage>
</organism>
<keyword evidence="5" id="KW-0325">Glycoprotein</keyword>
<dbReference type="InterPro" id="IPR013106">
    <property type="entry name" value="Ig_V-set"/>
</dbReference>
<dbReference type="KEGG" id="aplc:110982062"/>
<dbReference type="OrthoDB" id="6138780at2759"/>
<dbReference type="Gene3D" id="2.60.40.10">
    <property type="entry name" value="Immunoglobulins"/>
    <property type="match status" value="10"/>
</dbReference>
<dbReference type="InterPro" id="IPR036116">
    <property type="entry name" value="FN3_sf"/>
</dbReference>
<evidence type="ECO:0000259" key="10">
    <source>
        <dbReference type="PROSITE" id="PS50853"/>
    </source>
</evidence>
<dbReference type="SMART" id="SM00406">
    <property type="entry name" value="IGv"/>
    <property type="match status" value="1"/>
</dbReference>
<evidence type="ECO:0000256" key="2">
    <source>
        <dbReference type="ARBA" id="ARBA00022737"/>
    </source>
</evidence>
<dbReference type="CDD" id="cd00063">
    <property type="entry name" value="FN3"/>
    <property type="match status" value="4"/>
</dbReference>
<evidence type="ECO:0000259" key="9">
    <source>
        <dbReference type="PROSITE" id="PS50835"/>
    </source>
</evidence>
<keyword evidence="11" id="KW-1185">Reference proteome</keyword>
<dbReference type="GO" id="GO:0098609">
    <property type="term" value="P:cell-cell adhesion"/>
    <property type="evidence" value="ECO:0007669"/>
    <property type="project" value="TreeGrafter"/>
</dbReference>
<feature type="domain" description="Ig-like" evidence="9">
    <location>
        <begin position="439"/>
        <end position="525"/>
    </location>
</feature>
<gene>
    <name evidence="12" type="primary">LOC110982062</name>
</gene>
<dbReference type="InterPro" id="IPR003961">
    <property type="entry name" value="FN3_dom"/>
</dbReference>
<keyword evidence="6" id="KW-0393">Immunoglobulin domain</keyword>
<feature type="domain" description="Fibronectin type-III" evidence="10">
    <location>
        <begin position="830"/>
        <end position="927"/>
    </location>
</feature>
<evidence type="ECO:0000256" key="8">
    <source>
        <dbReference type="SAM" id="SignalP"/>
    </source>
</evidence>
<dbReference type="GeneID" id="110982062"/>
<accession>A0A8B7YRJ2</accession>
<dbReference type="Proteomes" id="UP000694845">
    <property type="component" value="Unplaced"/>
</dbReference>
<feature type="signal peptide" evidence="8">
    <location>
        <begin position="1"/>
        <end position="42"/>
    </location>
</feature>
<dbReference type="Pfam" id="PF13927">
    <property type="entry name" value="Ig_3"/>
    <property type="match status" value="4"/>
</dbReference>
<dbReference type="FunFam" id="2.60.40.10:FF:000064">
    <property type="entry name" value="Contactin 1"/>
    <property type="match status" value="1"/>
</dbReference>
<dbReference type="SMART" id="SM00409">
    <property type="entry name" value="IG"/>
    <property type="match status" value="6"/>
</dbReference>
<dbReference type="PANTHER" id="PTHR44170:SF6">
    <property type="entry name" value="CONTACTIN"/>
    <property type="match status" value="1"/>
</dbReference>
<dbReference type="InterPro" id="IPR013098">
    <property type="entry name" value="Ig_I-set"/>
</dbReference>